<dbReference type="Gene3D" id="1.10.472.10">
    <property type="entry name" value="Cyclin-like"/>
    <property type="match status" value="2"/>
</dbReference>
<evidence type="ECO:0000256" key="1">
    <source>
        <dbReference type="ARBA" id="ARBA00010857"/>
    </source>
</evidence>
<evidence type="ECO:0000256" key="8">
    <source>
        <dbReference type="SAM" id="MobiDB-lite"/>
    </source>
</evidence>
<dbReference type="CDD" id="cd20551">
    <property type="entry name" value="CYCLIN_TFIIB_rpt1"/>
    <property type="match status" value="1"/>
</dbReference>
<gene>
    <name evidence="11" type="ORF">QBC41DRAFT_235545</name>
</gene>
<dbReference type="FunFam" id="2.20.25.10:FF:000036">
    <property type="entry name" value="Transcription initiation factor IIB"/>
    <property type="match status" value="1"/>
</dbReference>
<dbReference type="SUPFAM" id="SSF57783">
    <property type="entry name" value="Zinc beta-ribbon"/>
    <property type="match status" value="1"/>
</dbReference>
<feature type="domain" description="TFIIB-type" evidence="10">
    <location>
        <begin position="222"/>
        <end position="255"/>
    </location>
</feature>
<dbReference type="PANTHER" id="PTHR11618">
    <property type="entry name" value="TRANSCRIPTION INITIATION FACTOR IIB-RELATED"/>
    <property type="match status" value="1"/>
</dbReference>
<dbReference type="SUPFAM" id="SSF47954">
    <property type="entry name" value="Cyclin-like"/>
    <property type="match status" value="2"/>
</dbReference>
<dbReference type="AlphaFoldDB" id="A0AA39Z275"/>
<keyword evidence="9" id="KW-0812">Transmembrane</keyword>
<dbReference type="Pfam" id="PF08271">
    <property type="entry name" value="Zn_Ribbon_TF"/>
    <property type="match status" value="1"/>
</dbReference>
<evidence type="ECO:0000313" key="12">
    <source>
        <dbReference type="Proteomes" id="UP001174997"/>
    </source>
</evidence>
<protein>
    <recommendedName>
        <fullName evidence="2">Transcription initiation factor IIB</fullName>
    </recommendedName>
    <alternativeName>
        <fullName evidence="6">General transcription factor TFIIB</fullName>
    </alternativeName>
</protein>
<keyword evidence="7" id="KW-0863">Zinc-finger</keyword>
<feature type="transmembrane region" description="Helical" evidence="9">
    <location>
        <begin position="23"/>
        <end position="49"/>
    </location>
</feature>
<name>A0AA39Z275_9PEZI</name>
<dbReference type="InterPro" id="IPR036915">
    <property type="entry name" value="Cyclin-like_sf"/>
</dbReference>
<reference evidence="11" key="1">
    <citation type="submission" date="2023-06" db="EMBL/GenBank/DDBJ databases">
        <title>Genome-scale phylogeny and comparative genomics of the fungal order Sordariales.</title>
        <authorList>
            <consortium name="Lawrence Berkeley National Laboratory"/>
            <person name="Hensen N."/>
            <person name="Bonometti L."/>
            <person name="Westerberg I."/>
            <person name="Brannstrom I.O."/>
            <person name="Guillou S."/>
            <person name="Cros-Aarteil S."/>
            <person name="Calhoun S."/>
            <person name="Haridas S."/>
            <person name="Kuo A."/>
            <person name="Mondo S."/>
            <person name="Pangilinan J."/>
            <person name="Riley R."/>
            <person name="Labutti K."/>
            <person name="Andreopoulos B."/>
            <person name="Lipzen A."/>
            <person name="Chen C."/>
            <person name="Yanf M."/>
            <person name="Daum C."/>
            <person name="Ng V."/>
            <person name="Clum A."/>
            <person name="Steindorff A."/>
            <person name="Ohm R."/>
            <person name="Martin F."/>
            <person name="Silar P."/>
            <person name="Natvig D."/>
            <person name="Lalanne C."/>
            <person name="Gautier V."/>
            <person name="Ament-Velasquez S.L."/>
            <person name="Kruys A."/>
            <person name="Hutchinson M.I."/>
            <person name="Powell A.J."/>
            <person name="Barry K."/>
            <person name="Miller A.N."/>
            <person name="Grigoriev I.V."/>
            <person name="Debuchy R."/>
            <person name="Gladieux P."/>
            <person name="Thoren M.H."/>
            <person name="Johannesson H."/>
        </authorList>
    </citation>
    <scope>NUCLEOTIDE SEQUENCE</scope>
    <source>
        <strain evidence="11">CBS 307.81</strain>
    </source>
</reference>
<dbReference type="InterPro" id="IPR023486">
    <property type="entry name" value="TFIIB_CS"/>
</dbReference>
<proteinExistence type="inferred from homology"/>
<feature type="region of interest" description="Disordered" evidence="8">
    <location>
        <begin position="171"/>
        <end position="204"/>
    </location>
</feature>
<evidence type="ECO:0000256" key="7">
    <source>
        <dbReference type="PROSITE-ProRule" id="PRU00469"/>
    </source>
</evidence>
<evidence type="ECO:0000313" key="11">
    <source>
        <dbReference type="EMBL" id="KAK0662025.1"/>
    </source>
</evidence>
<evidence type="ECO:0000256" key="9">
    <source>
        <dbReference type="SAM" id="Phobius"/>
    </source>
</evidence>
<dbReference type="GO" id="GO:0005634">
    <property type="term" value="C:nucleus"/>
    <property type="evidence" value="ECO:0007669"/>
    <property type="project" value="TreeGrafter"/>
</dbReference>
<evidence type="ECO:0000256" key="2">
    <source>
        <dbReference type="ARBA" id="ARBA00013932"/>
    </source>
</evidence>
<keyword evidence="4" id="KW-0805">Transcription regulation</keyword>
<keyword evidence="5" id="KW-0804">Transcription</keyword>
<dbReference type="PANTHER" id="PTHR11618:SF13">
    <property type="entry name" value="TRANSCRIPTION INITIATION FACTOR IIB"/>
    <property type="match status" value="1"/>
</dbReference>
<keyword evidence="12" id="KW-1185">Reference proteome</keyword>
<dbReference type="InterPro" id="IPR013763">
    <property type="entry name" value="Cyclin-like_dom"/>
</dbReference>
<dbReference type="GO" id="GO:0008270">
    <property type="term" value="F:zinc ion binding"/>
    <property type="evidence" value="ECO:0007669"/>
    <property type="project" value="UniProtKB-KW"/>
</dbReference>
<dbReference type="FunFam" id="1.10.472.10:FF:000141">
    <property type="entry name" value="Transcription initiation factor IIB"/>
    <property type="match status" value="1"/>
</dbReference>
<dbReference type="PROSITE" id="PS00782">
    <property type="entry name" value="TFIIB"/>
    <property type="match status" value="2"/>
</dbReference>
<evidence type="ECO:0000256" key="6">
    <source>
        <dbReference type="ARBA" id="ARBA00031706"/>
    </source>
</evidence>
<dbReference type="Pfam" id="PF00382">
    <property type="entry name" value="TFIIB"/>
    <property type="match status" value="2"/>
</dbReference>
<evidence type="ECO:0000256" key="4">
    <source>
        <dbReference type="ARBA" id="ARBA00023015"/>
    </source>
</evidence>
<keyword evidence="9" id="KW-1133">Transmembrane helix</keyword>
<comment type="similarity">
    <text evidence="1">Belongs to the TFIIB family.</text>
</comment>
<comment type="caution">
    <text evidence="11">The sequence shown here is derived from an EMBL/GenBank/DDBJ whole genome shotgun (WGS) entry which is preliminary data.</text>
</comment>
<dbReference type="SMART" id="SM00385">
    <property type="entry name" value="CYCLIN"/>
    <property type="match status" value="2"/>
</dbReference>
<evidence type="ECO:0000256" key="5">
    <source>
        <dbReference type="ARBA" id="ARBA00023163"/>
    </source>
</evidence>
<keyword evidence="9" id="KW-0472">Membrane</keyword>
<dbReference type="PRINTS" id="PR00685">
    <property type="entry name" value="TIFACTORIIB"/>
</dbReference>
<dbReference type="GO" id="GO:0016251">
    <property type="term" value="F:RNA polymerase II general transcription initiation factor activity"/>
    <property type="evidence" value="ECO:0007669"/>
    <property type="project" value="TreeGrafter"/>
</dbReference>
<keyword evidence="7" id="KW-0862">Zinc</keyword>
<dbReference type="GO" id="GO:0097550">
    <property type="term" value="C:transcription preinitiation complex"/>
    <property type="evidence" value="ECO:0007669"/>
    <property type="project" value="TreeGrafter"/>
</dbReference>
<dbReference type="GO" id="GO:0006367">
    <property type="term" value="P:transcription initiation at RNA polymerase II promoter"/>
    <property type="evidence" value="ECO:0007669"/>
    <property type="project" value="TreeGrafter"/>
</dbReference>
<evidence type="ECO:0000259" key="10">
    <source>
        <dbReference type="PROSITE" id="PS51134"/>
    </source>
</evidence>
<dbReference type="EMBL" id="JAULSY010000146">
    <property type="protein sequence ID" value="KAK0662025.1"/>
    <property type="molecule type" value="Genomic_DNA"/>
</dbReference>
<dbReference type="InterPro" id="IPR013150">
    <property type="entry name" value="TFIIB_cyclin"/>
</dbReference>
<sequence length="548" mass="60536">MAPLVTITLDTRGDKAPDTTDNAVIWIVVSIVAGTIGVVAALTTLVVCYTKRHQYKRAKARDPYLTREEFSRKRKLSANDLFKEEETWRGHMIRKSLASRQTNSSNCSLSTTATINQIDQQISEMERKESTRLKEDWKRWEAQVRHERSTSGEQHPAIATSNSVPIIAVPLPPKHRSHNRVSFPELRPEPLRPPPRNPARCQPTAPAQAAPAAEEYREDLNAILMCGECKEFPPNLIEEFSSGDMVCASCGLVLGERIIDTRSEWRTFSNDDQGNDDPSRVGDGPNLMIDGDQLQTTIAFDGKGAKNLSHLQNKMTNDKGSKQLLNAYRDIQSLTDSINTGTQVANAAKHIYKLVDDAKALKGKSQEAIIAGCIFIACRQAGADRTFREIYRLTKVSKKEIGRVFKQLESFLQKVGGADDVTKAGMFNQTYQAKASTTAVGLCARYCSNMGFRNPVRVEDVARRLAKKSQQVADLAGRSPLSVAAACIYMASHLVGEPKASKEIAQVAGVSDGTVKTAYRYLYQAKDALLTKEEFPDDMPDASKLPAN</sequence>
<keyword evidence="3" id="KW-0677">Repeat</keyword>
<evidence type="ECO:0000256" key="3">
    <source>
        <dbReference type="ARBA" id="ARBA00022737"/>
    </source>
</evidence>
<organism evidence="11 12">
    <name type="scientific">Cercophora samala</name>
    <dbReference type="NCBI Taxonomy" id="330535"/>
    <lineage>
        <taxon>Eukaryota</taxon>
        <taxon>Fungi</taxon>
        <taxon>Dikarya</taxon>
        <taxon>Ascomycota</taxon>
        <taxon>Pezizomycotina</taxon>
        <taxon>Sordariomycetes</taxon>
        <taxon>Sordariomycetidae</taxon>
        <taxon>Sordariales</taxon>
        <taxon>Lasiosphaeriaceae</taxon>
        <taxon>Cercophora</taxon>
    </lineage>
</organism>
<accession>A0AA39Z275</accession>
<keyword evidence="7" id="KW-0479">Metal-binding</keyword>
<dbReference type="Gene3D" id="2.20.25.10">
    <property type="match status" value="1"/>
</dbReference>
<dbReference type="InterPro" id="IPR000812">
    <property type="entry name" value="TFIIB"/>
</dbReference>
<dbReference type="GO" id="GO:0070897">
    <property type="term" value="P:transcription preinitiation complex assembly"/>
    <property type="evidence" value="ECO:0007669"/>
    <property type="project" value="InterPro"/>
</dbReference>
<dbReference type="Proteomes" id="UP001174997">
    <property type="component" value="Unassembled WGS sequence"/>
</dbReference>
<dbReference type="PROSITE" id="PS51134">
    <property type="entry name" value="ZF_TFIIB"/>
    <property type="match status" value="1"/>
</dbReference>
<dbReference type="InterPro" id="IPR013137">
    <property type="entry name" value="Znf_TFIIB"/>
</dbReference>
<dbReference type="GO" id="GO:0017025">
    <property type="term" value="F:TBP-class protein binding"/>
    <property type="evidence" value="ECO:0007669"/>
    <property type="project" value="InterPro"/>
</dbReference>